<dbReference type="RefSeq" id="WP_320216013.1">
    <property type="nucleotide sequence ID" value="NZ_JAVIIS010000032.1"/>
</dbReference>
<comment type="caution">
    <text evidence="1">The sequence shown here is derived from an EMBL/GenBank/DDBJ whole genome shotgun (WGS) entry which is preliminary data.</text>
</comment>
<proteinExistence type="predicted"/>
<dbReference type="Proteomes" id="UP001272097">
    <property type="component" value="Unassembled WGS sequence"/>
</dbReference>
<protein>
    <submittedName>
        <fullName evidence="1">Uncharacterized protein</fullName>
    </submittedName>
</protein>
<organism evidence="1 2">
    <name type="scientific">Mesorhizobium australafricanum</name>
    <dbReference type="NCBI Taxonomy" id="3072311"/>
    <lineage>
        <taxon>Bacteria</taxon>
        <taxon>Pseudomonadati</taxon>
        <taxon>Pseudomonadota</taxon>
        <taxon>Alphaproteobacteria</taxon>
        <taxon>Hyphomicrobiales</taxon>
        <taxon>Phyllobacteriaceae</taxon>
        <taxon>Mesorhizobium</taxon>
    </lineage>
</organism>
<evidence type="ECO:0000313" key="2">
    <source>
        <dbReference type="Proteomes" id="UP001272097"/>
    </source>
</evidence>
<evidence type="ECO:0000313" key="1">
    <source>
        <dbReference type="EMBL" id="MDX8442013.1"/>
    </source>
</evidence>
<keyword evidence="2" id="KW-1185">Reference proteome</keyword>
<name>A0ABU4X3C3_9HYPH</name>
<dbReference type="EMBL" id="JAVIIS010000032">
    <property type="protein sequence ID" value="MDX8442013.1"/>
    <property type="molecule type" value="Genomic_DNA"/>
</dbReference>
<accession>A0ABU4X3C3</accession>
<gene>
    <name evidence="1" type="ORF">RFM51_20720</name>
</gene>
<sequence length="81" mass="9184">MPIVAVLANFDMSGSISMLDLINANQQVIEWIDHSAVQTRIDLDKTIVITEPAQRHLTLDEQAMLHRAWRYGAKVRQTIAL</sequence>
<reference evidence="1 2" key="1">
    <citation type="submission" date="2023-08" db="EMBL/GenBank/DDBJ databases">
        <title>Implementing the SeqCode for naming new Mesorhizobium species isolated from Vachellia karroo root nodules.</title>
        <authorList>
            <person name="Van Lill M."/>
        </authorList>
    </citation>
    <scope>NUCLEOTIDE SEQUENCE [LARGE SCALE GENOMIC DNA]</scope>
    <source>
        <strain evidence="1 2">VK3E</strain>
    </source>
</reference>